<reference evidence="3 4" key="1">
    <citation type="submission" date="2020-08" db="EMBL/GenBank/DDBJ databases">
        <title>Genome public.</title>
        <authorList>
            <person name="Liu C."/>
            <person name="Sun Q."/>
        </authorList>
    </citation>
    <scope>NUCLEOTIDE SEQUENCE [LARGE SCALE GENOMIC DNA]</scope>
    <source>
        <strain evidence="3 4">NSJ-9</strain>
    </source>
</reference>
<evidence type="ECO:0000313" key="3">
    <source>
        <dbReference type="EMBL" id="MBC5686981.1"/>
    </source>
</evidence>
<dbReference type="SMART" id="SM00267">
    <property type="entry name" value="GGDEF"/>
    <property type="match status" value="1"/>
</dbReference>
<keyword evidence="1" id="KW-0472">Membrane</keyword>
<evidence type="ECO:0000256" key="1">
    <source>
        <dbReference type="SAM" id="Phobius"/>
    </source>
</evidence>
<dbReference type="Gene3D" id="3.30.70.270">
    <property type="match status" value="1"/>
</dbReference>
<dbReference type="CDD" id="cd01949">
    <property type="entry name" value="GGDEF"/>
    <property type="match status" value="1"/>
</dbReference>
<keyword evidence="1" id="KW-1133">Transmembrane helix</keyword>
<keyword evidence="4" id="KW-1185">Reference proteome</keyword>
<sequence>MEKIQTKILYYTLPQLPDDRMSLYGYVRNANVTIYKDYHIIYQSPKIEEEDGWYFSDTGDYMISVPLKQTDGGKKIQVLVTAGKDEIKNIQFYYGTGDGFMRMILKDEMTRMTILTITIILGAISIMLSKTLDPGIEAVSGNLYFGKFCILFSLVKVNDFRMTTIMYDNAMGFLYLSVLQGILCVTPFIGFMQCNTNMKKKHATMLTRAMNLLFVGILCLHMIGVLSLDACMYASYMVFAGLCLVFAICLCLHYKHLNLGQKLKSLLTILGVLLFPHLDLFALLVLDIMLFLITVWMGNHKLKQAEEGELYKQLAYIDEMTGLHNRSAYEEYLMENSKTDAASYVLMMDLNNLKQCNDILGHRVGDDYIMKAAASIRKILEPHGCCYRIGGDEFVVLLLNISKDSFASMLEELQGEWDRIRQQEHRFVFQIAVGYAQASDKTTLQEMIEQADKMMYENKKELKQNAKLYDF</sequence>
<dbReference type="InterPro" id="IPR050469">
    <property type="entry name" value="Diguanylate_Cyclase"/>
</dbReference>
<feature type="transmembrane region" description="Helical" evidence="1">
    <location>
        <begin position="266"/>
        <end position="297"/>
    </location>
</feature>
<feature type="transmembrane region" description="Helical" evidence="1">
    <location>
        <begin position="109"/>
        <end position="128"/>
    </location>
</feature>
<dbReference type="Proteomes" id="UP000643810">
    <property type="component" value="Unassembled WGS sequence"/>
</dbReference>
<comment type="caution">
    <text evidence="3">The sequence shown here is derived from an EMBL/GenBank/DDBJ whole genome shotgun (WGS) entry which is preliminary data.</text>
</comment>
<evidence type="ECO:0000259" key="2">
    <source>
        <dbReference type="PROSITE" id="PS50887"/>
    </source>
</evidence>
<dbReference type="EMBL" id="JACOPG010000004">
    <property type="protein sequence ID" value="MBC5686981.1"/>
    <property type="molecule type" value="Genomic_DNA"/>
</dbReference>
<gene>
    <name evidence="3" type="ORF">H8R94_10255</name>
</gene>
<feature type="transmembrane region" description="Helical" evidence="1">
    <location>
        <begin position="234"/>
        <end position="254"/>
    </location>
</feature>
<evidence type="ECO:0000313" key="4">
    <source>
        <dbReference type="Proteomes" id="UP000643810"/>
    </source>
</evidence>
<dbReference type="InterPro" id="IPR029787">
    <property type="entry name" value="Nucleotide_cyclase"/>
</dbReference>
<dbReference type="RefSeq" id="WP_186854597.1">
    <property type="nucleotide sequence ID" value="NZ_JACOPG010000004.1"/>
</dbReference>
<feature type="domain" description="GGDEF" evidence="2">
    <location>
        <begin position="341"/>
        <end position="471"/>
    </location>
</feature>
<dbReference type="SUPFAM" id="SSF55073">
    <property type="entry name" value="Nucleotide cyclase"/>
    <property type="match status" value="1"/>
</dbReference>
<accession>A0ABR7GI58</accession>
<organism evidence="3 4">
    <name type="scientific">Roseburia lenta</name>
    <dbReference type="NCBI Taxonomy" id="2763061"/>
    <lineage>
        <taxon>Bacteria</taxon>
        <taxon>Bacillati</taxon>
        <taxon>Bacillota</taxon>
        <taxon>Clostridia</taxon>
        <taxon>Lachnospirales</taxon>
        <taxon>Lachnospiraceae</taxon>
        <taxon>Roseburia</taxon>
    </lineage>
</organism>
<feature type="transmembrane region" description="Helical" evidence="1">
    <location>
        <begin position="172"/>
        <end position="191"/>
    </location>
</feature>
<dbReference type="PANTHER" id="PTHR45138">
    <property type="entry name" value="REGULATORY COMPONENTS OF SENSORY TRANSDUCTION SYSTEM"/>
    <property type="match status" value="1"/>
</dbReference>
<dbReference type="InterPro" id="IPR043128">
    <property type="entry name" value="Rev_trsase/Diguanyl_cyclase"/>
</dbReference>
<proteinExistence type="predicted"/>
<keyword evidence="1" id="KW-0812">Transmembrane</keyword>
<feature type="transmembrane region" description="Helical" evidence="1">
    <location>
        <begin position="212"/>
        <end position="228"/>
    </location>
</feature>
<dbReference type="NCBIfam" id="TIGR00254">
    <property type="entry name" value="GGDEF"/>
    <property type="match status" value="1"/>
</dbReference>
<dbReference type="Pfam" id="PF00990">
    <property type="entry name" value="GGDEF"/>
    <property type="match status" value="1"/>
</dbReference>
<name>A0ABR7GI58_9FIRM</name>
<protein>
    <submittedName>
        <fullName evidence="3">GGDEF domain-containing protein</fullName>
    </submittedName>
</protein>
<dbReference type="PANTHER" id="PTHR45138:SF24">
    <property type="entry name" value="DIGUANYLATE CYCLASE DGCC-RELATED"/>
    <property type="match status" value="1"/>
</dbReference>
<dbReference type="InterPro" id="IPR000160">
    <property type="entry name" value="GGDEF_dom"/>
</dbReference>
<dbReference type="PROSITE" id="PS50887">
    <property type="entry name" value="GGDEF"/>
    <property type="match status" value="1"/>
</dbReference>